<evidence type="ECO:0008006" key="4">
    <source>
        <dbReference type="Google" id="ProtNLM"/>
    </source>
</evidence>
<reference evidence="2" key="1">
    <citation type="submission" date="2016-01" db="EMBL/GenBank/DDBJ databases">
        <authorList>
            <person name="Peeters C."/>
        </authorList>
    </citation>
    <scope>NUCLEOTIDE SEQUENCE [LARGE SCALE GENOMIC DNA]</scope>
    <source>
        <strain evidence="2">LMG 22934</strain>
    </source>
</reference>
<name>A0A158JMF6_9BURK</name>
<proteinExistence type="predicted"/>
<evidence type="ECO:0000313" key="3">
    <source>
        <dbReference type="Proteomes" id="UP000054977"/>
    </source>
</evidence>
<feature type="signal peptide" evidence="1">
    <location>
        <begin position="1"/>
        <end position="19"/>
    </location>
</feature>
<keyword evidence="3" id="KW-1185">Reference proteome</keyword>
<dbReference type="AlphaFoldDB" id="A0A158JMF6"/>
<dbReference type="STRING" id="326474.AWB65_06843"/>
<protein>
    <recommendedName>
        <fullName evidence="4">Lipoprotein</fullName>
    </recommendedName>
</protein>
<dbReference type="EMBL" id="FCNW02000141">
    <property type="protein sequence ID" value="SAL69550.1"/>
    <property type="molecule type" value="Genomic_DNA"/>
</dbReference>
<evidence type="ECO:0000256" key="1">
    <source>
        <dbReference type="SAM" id="SignalP"/>
    </source>
</evidence>
<dbReference type="OrthoDB" id="9130074at2"/>
<dbReference type="Proteomes" id="UP000054977">
    <property type="component" value="Unassembled WGS sequence"/>
</dbReference>
<feature type="chain" id="PRO_5011109432" description="Lipoprotein" evidence="1">
    <location>
        <begin position="20"/>
        <end position="190"/>
    </location>
</feature>
<comment type="caution">
    <text evidence="2">The sequence shown here is derived from an EMBL/GenBank/DDBJ whole genome shotgun (WGS) entry which is preliminary data.</text>
</comment>
<dbReference type="RefSeq" id="WP_087671215.1">
    <property type="nucleotide sequence ID" value="NZ_FCNW02000141.1"/>
</dbReference>
<gene>
    <name evidence="2" type="ORF">AWB65_06843</name>
</gene>
<accession>A0A158JMF6</accession>
<keyword evidence="1" id="KW-0732">Signal</keyword>
<evidence type="ECO:0000313" key="2">
    <source>
        <dbReference type="EMBL" id="SAL69550.1"/>
    </source>
</evidence>
<organism evidence="2 3">
    <name type="scientific">Caballeronia humi</name>
    <dbReference type="NCBI Taxonomy" id="326474"/>
    <lineage>
        <taxon>Bacteria</taxon>
        <taxon>Pseudomonadati</taxon>
        <taxon>Pseudomonadota</taxon>
        <taxon>Betaproteobacteria</taxon>
        <taxon>Burkholderiales</taxon>
        <taxon>Burkholderiaceae</taxon>
        <taxon>Caballeronia</taxon>
    </lineage>
</organism>
<sequence>MCKLLFVVTLLFFATPAVSGSDHDGRGAHGDDRLHGQKVLKVFDANGKVVGPLTIESLGEGVILTVRGARTFVGVTRPFDESGWHASKYAWSAGGLSYPTTDCSGPPAIVNASPVLRPSTLDRVGARVTLYLAPDGPTTKIVVHSDSSHGFCYTYPGGHAGPQPFTAEAWGVEAVYTLTDDYPEPLAIHY</sequence>